<organism evidence="2 3">
    <name type="scientific">Hibiscus sabdariffa</name>
    <name type="common">roselle</name>
    <dbReference type="NCBI Taxonomy" id="183260"/>
    <lineage>
        <taxon>Eukaryota</taxon>
        <taxon>Viridiplantae</taxon>
        <taxon>Streptophyta</taxon>
        <taxon>Embryophyta</taxon>
        <taxon>Tracheophyta</taxon>
        <taxon>Spermatophyta</taxon>
        <taxon>Magnoliopsida</taxon>
        <taxon>eudicotyledons</taxon>
        <taxon>Gunneridae</taxon>
        <taxon>Pentapetalae</taxon>
        <taxon>rosids</taxon>
        <taxon>malvids</taxon>
        <taxon>Malvales</taxon>
        <taxon>Malvaceae</taxon>
        <taxon>Malvoideae</taxon>
        <taxon>Hibiscus</taxon>
    </lineage>
</organism>
<dbReference type="Proteomes" id="UP001472677">
    <property type="component" value="Unassembled WGS sequence"/>
</dbReference>
<name>A0ABR2FBV1_9ROSI</name>
<evidence type="ECO:0000256" key="1">
    <source>
        <dbReference type="SAM" id="MobiDB-lite"/>
    </source>
</evidence>
<sequence>METDKEGISVILQAQEEICSLHGRYSPASDRGKSRPRSSSTFRDLELKSTSKMCSVGSKALGDIDGAMVYRNVVPQKIWKLQKWLQIGTEKKLVNELRIVDYVLYRFISSRRDELRRSEAKAGDRLDV</sequence>
<proteinExistence type="predicted"/>
<feature type="region of interest" description="Disordered" evidence="1">
    <location>
        <begin position="23"/>
        <end position="45"/>
    </location>
</feature>
<comment type="caution">
    <text evidence="2">The sequence shown here is derived from an EMBL/GenBank/DDBJ whole genome shotgun (WGS) entry which is preliminary data.</text>
</comment>
<evidence type="ECO:0000313" key="2">
    <source>
        <dbReference type="EMBL" id="KAK8575816.1"/>
    </source>
</evidence>
<gene>
    <name evidence="2" type="ORF">V6N12_063470</name>
</gene>
<accession>A0ABR2FBV1</accession>
<keyword evidence="3" id="KW-1185">Reference proteome</keyword>
<protein>
    <submittedName>
        <fullName evidence="2">Uncharacterized protein</fullName>
    </submittedName>
</protein>
<dbReference type="EMBL" id="JBBPBM010000007">
    <property type="protein sequence ID" value="KAK8575816.1"/>
    <property type="molecule type" value="Genomic_DNA"/>
</dbReference>
<evidence type="ECO:0000313" key="3">
    <source>
        <dbReference type="Proteomes" id="UP001472677"/>
    </source>
</evidence>
<reference evidence="2 3" key="1">
    <citation type="journal article" date="2024" name="G3 (Bethesda)">
        <title>Genome assembly of Hibiscus sabdariffa L. provides insights into metabolisms of medicinal natural products.</title>
        <authorList>
            <person name="Kim T."/>
        </authorList>
    </citation>
    <scope>NUCLEOTIDE SEQUENCE [LARGE SCALE GENOMIC DNA]</scope>
    <source>
        <strain evidence="2">TK-2024</strain>
        <tissue evidence="2">Old leaves</tissue>
    </source>
</reference>